<comment type="caution">
    <text evidence="12">The sequence shown here is derived from an EMBL/GenBank/DDBJ whole genome shotgun (WGS) entry which is preliminary data.</text>
</comment>
<dbReference type="InterPro" id="IPR015338">
    <property type="entry name" value="GT64_dom"/>
</dbReference>
<dbReference type="InterPro" id="IPR004263">
    <property type="entry name" value="Exostosin"/>
</dbReference>
<dbReference type="AlphaFoldDB" id="A0A812B174"/>
<evidence type="ECO:0000256" key="4">
    <source>
        <dbReference type="ARBA" id="ARBA00022676"/>
    </source>
</evidence>
<dbReference type="EMBL" id="CAHIKZ030000270">
    <property type="protein sequence ID" value="CAE1165264.1"/>
    <property type="molecule type" value="Genomic_DNA"/>
</dbReference>
<evidence type="ECO:0000256" key="9">
    <source>
        <dbReference type="ARBA" id="ARBA00023180"/>
    </source>
</evidence>
<sequence>MLVFFFSPCFTYLFLFSPSFLHFNLPLSLPFLSFFSLFHFSLSSISLFLSLSSISLFLSLSSISLFLSLSSISLFLSLSSISLFLFSSIFSFFIFSFLSFISLFFFSLSFSLAFFPPFLSLSLSFLHFSLNLFSLTSFYFSLLHLNVFVPSIVRSIPEEQILSLQQQTQFLWQTYFSNVEKIVTTVLEILKDRIYSHMARNQMLWNTMPGAHFIMPEYSDAAITYPFYYKKLGRQPSAKFTAVIYAISPVMASSSSLFRLVRNVAKSASVHKILVIWHCDVSPPPPRKWPSDLAVPILVKTRNIKTISSRFFPYRDIETDAVFSLDEDVLLTTDEIDFAFSVWKEFPERIVGYPARNHYWDDLRSKWSYTSKWTNDYSMVLTGAAIYHRYYNYLYTHLLNSYSVKSIVDQMQNF</sequence>
<dbReference type="SUPFAM" id="SSF53448">
    <property type="entry name" value="Nucleotide-diphospho-sugar transferases"/>
    <property type="match status" value="1"/>
</dbReference>
<evidence type="ECO:0000259" key="11">
    <source>
        <dbReference type="Pfam" id="PF09258"/>
    </source>
</evidence>
<comment type="subcellular location">
    <subcellularLocation>
        <location evidence="1">Endoplasmic reticulum membrane</location>
        <topology evidence="1">Single-pass type II membrane protein</topology>
    </subcellularLocation>
</comment>
<dbReference type="UniPathway" id="UPA00378"/>
<dbReference type="EC" id="2.4.1.225" evidence="12"/>
<keyword evidence="5 12" id="KW-0808">Transferase</keyword>
<keyword evidence="8" id="KW-1015">Disulfide bond</keyword>
<dbReference type="PANTHER" id="PTHR48261">
    <property type="entry name" value="ACETYLGLUCOSAMINYLTRANSFERASE"/>
    <property type="match status" value="1"/>
</dbReference>
<evidence type="ECO:0000256" key="8">
    <source>
        <dbReference type="ARBA" id="ARBA00023157"/>
    </source>
</evidence>
<evidence type="ECO:0000256" key="1">
    <source>
        <dbReference type="ARBA" id="ARBA00004648"/>
    </source>
</evidence>
<keyword evidence="4 12" id="KW-0328">Glycosyltransferase</keyword>
<feature type="transmembrane region" description="Helical" evidence="10">
    <location>
        <begin position="118"/>
        <end position="140"/>
    </location>
</feature>
<organism evidence="12 13">
    <name type="scientific">Acanthosepion pharaonis</name>
    <name type="common">Pharaoh cuttlefish</name>
    <name type="synonym">Sepia pharaonis</name>
    <dbReference type="NCBI Taxonomy" id="158019"/>
    <lineage>
        <taxon>Eukaryota</taxon>
        <taxon>Metazoa</taxon>
        <taxon>Spiralia</taxon>
        <taxon>Lophotrochozoa</taxon>
        <taxon>Mollusca</taxon>
        <taxon>Cephalopoda</taxon>
        <taxon>Coleoidea</taxon>
        <taxon>Decapodiformes</taxon>
        <taxon>Sepiida</taxon>
        <taxon>Sepiina</taxon>
        <taxon>Sepiidae</taxon>
        <taxon>Acanthosepion</taxon>
    </lineage>
</organism>
<feature type="domain" description="Glycosyl transferase 64" evidence="11">
    <location>
        <begin position="240"/>
        <end position="413"/>
    </location>
</feature>
<gene>
    <name evidence="12" type="ORF">SPHA_8385</name>
</gene>
<protein>
    <submittedName>
        <fullName evidence="12">EXT1</fullName>
        <ecNumber evidence="12">2.4.1.224</ecNumber>
        <ecNumber evidence="12">2.4.1.225</ecNumber>
    </submittedName>
</protein>
<dbReference type="Proteomes" id="UP000597762">
    <property type="component" value="Unassembled WGS sequence"/>
</dbReference>
<proteinExistence type="inferred from homology"/>
<accession>A0A812B174</accession>
<keyword evidence="10" id="KW-1133">Transmembrane helix</keyword>
<keyword evidence="10" id="KW-0812">Transmembrane</keyword>
<evidence type="ECO:0000256" key="5">
    <source>
        <dbReference type="ARBA" id="ARBA00022679"/>
    </source>
</evidence>
<keyword evidence="7 10" id="KW-0472">Membrane</keyword>
<keyword evidence="9" id="KW-0325">Glycoprotein</keyword>
<dbReference type="GO" id="GO:1901135">
    <property type="term" value="P:carbohydrate derivative metabolic process"/>
    <property type="evidence" value="ECO:0007669"/>
    <property type="project" value="UniProtKB-ARBA"/>
</dbReference>
<dbReference type="Gene3D" id="3.90.550.10">
    <property type="entry name" value="Spore Coat Polysaccharide Biosynthesis Protein SpsA, Chain A"/>
    <property type="match status" value="1"/>
</dbReference>
<dbReference type="GO" id="GO:0050508">
    <property type="term" value="F:glucuronosyl-N-acetylglucosaminyl-proteoglycan 4-alpha-N-acetylglucosaminyltransferase activity"/>
    <property type="evidence" value="ECO:0007669"/>
    <property type="project" value="UniProtKB-EC"/>
</dbReference>
<keyword evidence="6" id="KW-0735">Signal-anchor</keyword>
<evidence type="ECO:0000256" key="3">
    <source>
        <dbReference type="ARBA" id="ARBA00010271"/>
    </source>
</evidence>
<keyword evidence="13" id="KW-1185">Reference proteome</keyword>
<dbReference type="OrthoDB" id="5954868at2759"/>
<evidence type="ECO:0000256" key="6">
    <source>
        <dbReference type="ARBA" id="ARBA00022968"/>
    </source>
</evidence>
<evidence type="ECO:0000313" key="13">
    <source>
        <dbReference type="Proteomes" id="UP000597762"/>
    </source>
</evidence>
<name>A0A812B174_ACAPH</name>
<dbReference type="InterPro" id="IPR029044">
    <property type="entry name" value="Nucleotide-diphossugar_trans"/>
</dbReference>
<feature type="transmembrane region" description="Helical" evidence="10">
    <location>
        <begin position="31"/>
        <end position="49"/>
    </location>
</feature>
<feature type="transmembrane region" description="Helical" evidence="10">
    <location>
        <begin position="56"/>
        <end position="78"/>
    </location>
</feature>
<evidence type="ECO:0000256" key="2">
    <source>
        <dbReference type="ARBA" id="ARBA00004922"/>
    </source>
</evidence>
<dbReference type="Pfam" id="PF09258">
    <property type="entry name" value="Glyco_transf_64"/>
    <property type="match status" value="1"/>
</dbReference>
<dbReference type="GO" id="GO:0005789">
    <property type="term" value="C:endoplasmic reticulum membrane"/>
    <property type="evidence" value="ECO:0007669"/>
    <property type="project" value="UniProtKB-SubCell"/>
</dbReference>
<evidence type="ECO:0000313" key="12">
    <source>
        <dbReference type="EMBL" id="CAE1165264.1"/>
    </source>
</evidence>
<dbReference type="EC" id="2.4.1.224" evidence="12"/>
<comment type="pathway">
    <text evidence="2">Protein modification; protein glycosylation.</text>
</comment>
<evidence type="ECO:0000256" key="7">
    <source>
        <dbReference type="ARBA" id="ARBA00023136"/>
    </source>
</evidence>
<dbReference type="PANTHER" id="PTHR48261:SF3">
    <property type="entry name" value="EXOSTOSIN GLYCOSYLTRANSFERASE 1"/>
    <property type="match status" value="1"/>
</dbReference>
<dbReference type="GO" id="GO:0050509">
    <property type="term" value="F:N-acetylglucosaminyl-proteoglycan 4-beta-glucuronosyltransferase activity"/>
    <property type="evidence" value="ECO:0007669"/>
    <property type="project" value="UniProtKB-EC"/>
</dbReference>
<evidence type="ECO:0000256" key="10">
    <source>
        <dbReference type="SAM" id="Phobius"/>
    </source>
</evidence>
<comment type="similarity">
    <text evidence="3">Belongs to the glycosyltransferase 47 family.</text>
</comment>
<reference evidence="12" key="1">
    <citation type="submission" date="2021-01" db="EMBL/GenBank/DDBJ databases">
        <authorList>
            <person name="Li R."/>
            <person name="Bekaert M."/>
        </authorList>
    </citation>
    <scope>NUCLEOTIDE SEQUENCE</scope>
    <source>
        <strain evidence="12">Farmed</strain>
    </source>
</reference>
<feature type="transmembrane region" description="Helical" evidence="10">
    <location>
        <begin position="84"/>
        <end position="106"/>
    </location>
</feature>